<evidence type="ECO:0000313" key="1">
    <source>
        <dbReference type="EMBL" id="MBB1255056.1"/>
    </source>
</evidence>
<sequence>MKDRTKRWHDDDEALLNADEWLWKTLDAYPPPSVPATEVWEFSIGSVLSRHPKAPAGIEKPLRLLDGLGALRIGPDDIGFDGHNRSWDEVTELRLVDVAKVAVHDVIKSELARYSRVLIGVPGRGWILEQLSHGLSTLAVRYVDRAHSDKFGTAGQRLAPFEFAYRGSLGRQRTRRISVYPMLLGMQGDVIDSLYATAEAHKVPVVRA</sequence>
<proteinExistence type="predicted"/>
<comment type="caution">
    <text evidence="1">The sequence shown here is derived from an EMBL/GenBank/DDBJ whole genome shotgun (WGS) entry which is preliminary data.</text>
</comment>
<gene>
    <name evidence="1" type="ORF">H3146_17115</name>
</gene>
<accession>A0A7W3ZNX0</accession>
<evidence type="ECO:0000313" key="2">
    <source>
        <dbReference type="Proteomes" id="UP000525686"/>
    </source>
</evidence>
<name>A0A7W3ZNX0_9ACTN</name>
<dbReference type="Proteomes" id="UP000525686">
    <property type="component" value="Unassembled WGS sequence"/>
</dbReference>
<dbReference type="RefSeq" id="WP_181354816.1">
    <property type="nucleotide sequence ID" value="NZ_JABJWZ010000164.1"/>
</dbReference>
<reference evidence="2" key="1">
    <citation type="submission" date="2020-05" db="EMBL/GenBank/DDBJ databases">
        <title>Classification of alakaliphilic streptomycetes isolated from an alkaline soil next to Lonar Crater, India and a proposal for the recognition of Streptomyces alkaliterrae sp. nov.</title>
        <authorList>
            <person name="Golinska P."/>
        </authorList>
    </citation>
    <scope>NUCLEOTIDE SEQUENCE [LARGE SCALE GENOMIC DNA]</scope>
    <source>
        <strain evidence="2">OF3</strain>
    </source>
</reference>
<dbReference type="EMBL" id="JABJWZ010000164">
    <property type="protein sequence ID" value="MBB1255056.1"/>
    <property type="molecule type" value="Genomic_DNA"/>
</dbReference>
<organism evidence="1 2">
    <name type="scientific">Streptomyces alkaliterrae</name>
    <dbReference type="NCBI Taxonomy" id="2213162"/>
    <lineage>
        <taxon>Bacteria</taxon>
        <taxon>Bacillati</taxon>
        <taxon>Actinomycetota</taxon>
        <taxon>Actinomycetes</taxon>
        <taxon>Kitasatosporales</taxon>
        <taxon>Streptomycetaceae</taxon>
        <taxon>Streptomyces</taxon>
    </lineage>
</organism>
<dbReference type="AlphaFoldDB" id="A0A7W3ZNX0"/>
<protein>
    <submittedName>
        <fullName evidence="1">Uncharacterized protein</fullName>
    </submittedName>
</protein>